<sequence length="132" mass="14528">MWNLAPAEIKSKLQGMRSHSEKLESKYASSPFPVSYSVSNGAHPIEVCNLLSLGQPVMKIERLDGRLIDSKGEYTAAAYFQDHPSLVRAGAIGRVKMTGPRTAAQGAYAEKVAEYLVQMVEDMGLRTRLDIE</sequence>
<dbReference type="EMBL" id="ML735297">
    <property type="protein sequence ID" value="KAE8387203.1"/>
    <property type="molecule type" value="Genomic_DNA"/>
</dbReference>
<dbReference type="OrthoDB" id="4469495at2759"/>
<protein>
    <submittedName>
        <fullName evidence="1">Uncharacterized protein</fullName>
    </submittedName>
</protein>
<organism evidence="1">
    <name type="scientific">Petromyces alliaceus</name>
    <name type="common">Aspergillus alliaceus</name>
    <dbReference type="NCBI Taxonomy" id="209559"/>
    <lineage>
        <taxon>Eukaryota</taxon>
        <taxon>Fungi</taxon>
        <taxon>Dikarya</taxon>
        <taxon>Ascomycota</taxon>
        <taxon>Pezizomycotina</taxon>
        <taxon>Eurotiomycetes</taxon>
        <taxon>Eurotiomycetidae</taxon>
        <taxon>Eurotiales</taxon>
        <taxon>Aspergillaceae</taxon>
        <taxon>Aspergillus</taxon>
        <taxon>Aspergillus subgen. Circumdati</taxon>
    </lineage>
</organism>
<dbReference type="AlphaFoldDB" id="A0A5N7C034"/>
<accession>A0A5N7C034</accession>
<evidence type="ECO:0000313" key="1">
    <source>
        <dbReference type="EMBL" id="KAE8387203.1"/>
    </source>
</evidence>
<name>A0A5N7C034_PETAA</name>
<reference evidence="1" key="1">
    <citation type="submission" date="2019-04" db="EMBL/GenBank/DDBJ databases">
        <title>Friends and foes A comparative genomics studyof 23 Aspergillus species from section Flavi.</title>
        <authorList>
            <consortium name="DOE Joint Genome Institute"/>
            <person name="Kjaerbolling I."/>
            <person name="Vesth T."/>
            <person name="Frisvad J.C."/>
            <person name="Nybo J.L."/>
            <person name="Theobald S."/>
            <person name="Kildgaard S."/>
            <person name="Isbrandt T."/>
            <person name="Kuo A."/>
            <person name="Sato A."/>
            <person name="Lyhne E.K."/>
            <person name="Kogle M.E."/>
            <person name="Wiebenga A."/>
            <person name="Kun R.S."/>
            <person name="Lubbers R.J."/>
            <person name="Makela M.R."/>
            <person name="Barry K."/>
            <person name="Chovatia M."/>
            <person name="Clum A."/>
            <person name="Daum C."/>
            <person name="Haridas S."/>
            <person name="He G."/>
            <person name="LaButti K."/>
            <person name="Lipzen A."/>
            <person name="Mondo S."/>
            <person name="Riley R."/>
            <person name="Salamov A."/>
            <person name="Simmons B.A."/>
            <person name="Magnuson J.K."/>
            <person name="Henrissat B."/>
            <person name="Mortensen U.H."/>
            <person name="Larsen T.O."/>
            <person name="Devries R.P."/>
            <person name="Grigoriev I.V."/>
            <person name="Machida M."/>
            <person name="Baker S.E."/>
            <person name="Andersen M.R."/>
        </authorList>
    </citation>
    <scope>NUCLEOTIDE SEQUENCE [LARGE SCALE GENOMIC DNA]</scope>
    <source>
        <strain evidence="1">IBT 14317</strain>
    </source>
</reference>
<gene>
    <name evidence="1" type="ORF">BDV23DRAFT_186572</name>
</gene>
<proteinExistence type="predicted"/>
<dbReference type="Proteomes" id="UP000326877">
    <property type="component" value="Unassembled WGS sequence"/>
</dbReference>